<organism evidence="4 5">
    <name type="scientific">Lithospermum erythrorhizon</name>
    <name type="common">Purple gromwell</name>
    <name type="synonym">Lithospermum officinale var. erythrorhizon</name>
    <dbReference type="NCBI Taxonomy" id="34254"/>
    <lineage>
        <taxon>Eukaryota</taxon>
        <taxon>Viridiplantae</taxon>
        <taxon>Streptophyta</taxon>
        <taxon>Embryophyta</taxon>
        <taxon>Tracheophyta</taxon>
        <taxon>Spermatophyta</taxon>
        <taxon>Magnoliopsida</taxon>
        <taxon>eudicotyledons</taxon>
        <taxon>Gunneridae</taxon>
        <taxon>Pentapetalae</taxon>
        <taxon>asterids</taxon>
        <taxon>lamiids</taxon>
        <taxon>Boraginales</taxon>
        <taxon>Boraginaceae</taxon>
        <taxon>Boraginoideae</taxon>
        <taxon>Lithospermeae</taxon>
        <taxon>Lithospermum</taxon>
    </lineage>
</organism>
<name>A0AAV3RPY2_LITER</name>
<evidence type="ECO:0000313" key="5">
    <source>
        <dbReference type="Proteomes" id="UP001454036"/>
    </source>
</evidence>
<dbReference type="EMBL" id="BAABME010010570">
    <property type="protein sequence ID" value="GAA0179932.1"/>
    <property type="molecule type" value="Genomic_DNA"/>
</dbReference>
<reference evidence="4 5" key="1">
    <citation type="submission" date="2024-01" db="EMBL/GenBank/DDBJ databases">
        <title>The complete chloroplast genome sequence of Lithospermum erythrorhizon: insights into the phylogenetic relationship among Boraginaceae species and the maternal lineages of purple gromwells.</title>
        <authorList>
            <person name="Okada T."/>
            <person name="Watanabe K."/>
        </authorList>
    </citation>
    <scope>NUCLEOTIDE SEQUENCE [LARGE SCALE GENOMIC DNA]</scope>
</reference>
<gene>
    <name evidence="4" type="ORF">LIER_30039</name>
</gene>
<dbReference type="Pfam" id="PF04783">
    <property type="entry name" value="DUF630"/>
    <property type="match status" value="1"/>
</dbReference>
<evidence type="ECO:0000313" key="4">
    <source>
        <dbReference type="EMBL" id="GAA0179932.1"/>
    </source>
</evidence>
<comment type="caution">
    <text evidence="4">The sequence shown here is derived from an EMBL/GenBank/DDBJ whole genome shotgun (WGS) entry which is preliminary data.</text>
</comment>
<feature type="region of interest" description="Disordered" evidence="1">
    <location>
        <begin position="70"/>
        <end position="94"/>
    </location>
</feature>
<evidence type="ECO:0000259" key="2">
    <source>
        <dbReference type="Pfam" id="PF04782"/>
    </source>
</evidence>
<keyword evidence="5" id="KW-1185">Reference proteome</keyword>
<dbReference type="AlphaFoldDB" id="A0AAV3RPY2"/>
<evidence type="ECO:0000256" key="1">
    <source>
        <dbReference type="SAM" id="MobiDB-lite"/>
    </source>
</evidence>
<dbReference type="Pfam" id="PF04782">
    <property type="entry name" value="DUF632"/>
    <property type="match status" value="1"/>
</dbReference>
<dbReference type="PANTHER" id="PTHR21450">
    <property type="entry name" value="PROTEIN ALTERED PHOSPHATE STARVATION RESPONSE 1"/>
    <property type="match status" value="1"/>
</dbReference>
<dbReference type="InterPro" id="IPR006868">
    <property type="entry name" value="DUF630"/>
</dbReference>
<feature type="domain" description="DUF630" evidence="3">
    <location>
        <begin position="1"/>
        <end position="58"/>
    </location>
</feature>
<sequence length="804" mass="90600">MGCSTSKLDDMPAVALCRERCRLLEEAIHHRFAFSEAHIGYLHSLNSVGVSLHRFFEQLQDSLLLVDVPHAHHQEPPPPQPSTEAMHQLDDDDIGDSYDGDDDVLFLHGHSGLDSQFCHHAQLLDHVPYGYAHHGENMGYGFGGVGGGGSYVHVNGGGGGGGGGGSYVHVNYMKNQVTPSVLYQQKPLNPKIVHMGESSCYYKNPSSYYNDSLGGFNGSSQNVIPYGGPSLMEVGPSSEGPNTKPLPLPPSPPRASFWEFLNPFESFEKYYPTYPSRGDYRELREEEGIPDLELEEEEGYVHNEVVKEVHGDQKFVNVESGAAVDEHGKGIDVDAMQATRPSPSMDIDPIEHEMHMVDKKVVNDEKRAGDDVNVPRGAFKDNVDVMKEIQVQFEHAAESGYDLAVILEVGKLPYNRKHSAYQVSSKMLDAIAPALPSSGSVQVEKADCASLDVDEELGLRSKTLSSTLHKLYLWEKKLYEEVKVEEKMRVLHGRKSKKLKHLDEEGADFNKVDPTGTLVRSLSTKLKFTIQVVDKISVNINKLRDDDLWPLLNETIQEFSRMWNSMLESHRNQCRAIIEAKSLDVIASHKHFSDAHLEATLQLEHELLNWILRFCCWVSTQKEFIRALDNWLMKCLLYVPEETADGIVSFSPSRMGAPPVFGVFHQWSQSLDRVSEKEVLDHMTDFAANVLQLWDRDKLEMCQRMTNDKDMERRVKNLDKEDQKIRKEIQALDKRMVSLFGDDGGFAVTRRVFYQSDATKEGSLQVGLQRIFEAMEKFSGNSLKVYEELLQRIEDETRAGNKVS</sequence>
<protein>
    <recommendedName>
        <fullName evidence="6">Nitrate regulatory gene2 protein-like</fullName>
    </recommendedName>
</protein>
<dbReference type="InterPro" id="IPR006867">
    <property type="entry name" value="DUF632"/>
</dbReference>
<proteinExistence type="predicted"/>
<feature type="domain" description="DUF632" evidence="2">
    <location>
        <begin position="384"/>
        <end position="690"/>
    </location>
</feature>
<evidence type="ECO:0000259" key="3">
    <source>
        <dbReference type="Pfam" id="PF04783"/>
    </source>
</evidence>
<accession>A0AAV3RPY2</accession>
<dbReference type="Proteomes" id="UP001454036">
    <property type="component" value="Unassembled WGS sequence"/>
</dbReference>
<evidence type="ECO:0008006" key="6">
    <source>
        <dbReference type="Google" id="ProtNLM"/>
    </source>
</evidence>
<dbReference type="PANTHER" id="PTHR21450:SF41">
    <property type="entry name" value="RNA POLYMERASE SUBUNIT BETA, PUTATIVE (DUF630 AND DUF632)-RELATED"/>
    <property type="match status" value="1"/>
</dbReference>